<keyword evidence="3" id="KW-1185">Reference proteome</keyword>
<dbReference type="SUPFAM" id="SSF51004">
    <property type="entry name" value="C-terminal (heme d1) domain of cytochrome cd1-nitrite reductase"/>
    <property type="match status" value="1"/>
</dbReference>
<name>A0ABW4RSN0_9ACTN</name>
<proteinExistence type="inferred from homology"/>
<dbReference type="InterPro" id="IPR011048">
    <property type="entry name" value="Haem_d1_sf"/>
</dbReference>
<dbReference type="RefSeq" id="WP_343872170.1">
    <property type="nucleotide sequence ID" value="NZ_BAAAIX010000007.1"/>
</dbReference>
<sequence length="337" mass="36225">MSILVSSACASDGTIHTFTLDGEQLTPLATSQVGDGVSAMALDATGRRAWAGTKEPVGIPTLELDAETGVWTSVAHTSTDESMTYLTVSTDQRWLLGASYGGGFGQIWPIVHGRLGEPTSRIEFNNLHCVIELEGFAYFVSLGDDLIACYRISETGVLEPLEVPTVDAPQGSGPRHVVADAEGRNLYCVTEFGGEVIRFSRDPQTGVLTRQEAVTAHATDRGLEHSRIGADPMAEHLIWGADVHLAQGFVLASERTESTISVLPLGEGGSLGEQVSITEVEAQPRAFKLATDERRLLSVGERSEHISLFVLEDDGSLRLADRQPNGQGANWVRLLED</sequence>
<dbReference type="PANTHER" id="PTHR30344">
    <property type="entry name" value="6-PHOSPHOGLUCONOLACTONASE-RELATED"/>
    <property type="match status" value="1"/>
</dbReference>
<dbReference type="InterPro" id="IPR050282">
    <property type="entry name" value="Cycloisomerase_2"/>
</dbReference>
<dbReference type="InterPro" id="IPR019405">
    <property type="entry name" value="Lactonase_7-beta_prop"/>
</dbReference>
<reference evidence="3" key="1">
    <citation type="journal article" date="2019" name="Int. J. Syst. Evol. Microbiol.">
        <title>The Global Catalogue of Microorganisms (GCM) 10K type strain sequencing project: providing services to taxonomists for standard genome sequencing and annotation.</title>
        <authorList>
            <consortium name="The Broad Institute Genomics Platform"/>
            <consortium name="The Broad Institute Genome Sequencing Center for Infectious Disease"/>
            <person name="Wu L."/>
            <person name="Ma J."/>
        </authorList>
    </citation>
    <scope>NUCLEOTIDE SEQUENCE [LARGE SCALE GENOMIC DNA]</scope>
    <source>
        <strain evidence="3">CAIM 431</strain>
    </source>
</reference>
<dbReference type="Gene3D" id="2.130.10.10">
    <property type="entry name" value="YVTN repeat-like/Quinoprotein amine dehydrogenase"/>
    <property type="match status" value="1"/>
</dbReference>
<evidence type="ECO:0000313" key="3">
    <source>
        <dbReference type="Proteomes" id="UP001597326"/>
    </source>
</evidence>
<dbReference type="Proteomes" id="UP001597326">
    <property type="component" value="Unassembled WGS sequence"/>
</dbReference>
<gene>
    <name evidence="2" type="ORF">ACFSCS_03170</name>
</gene>
<evidence type="ECO:0000256" key="1">
    <source>
        <dbReference type="ARBA" id="ARBA00005564"/>
    </source>
</evidence>
<dbReference type="Pfam" id="PF10282">
    <property type="entry name" value="Lactonase"/>
    <property type="match status" value="1"/>
</dbReference>
<evidence type="ECO:0000313" key="2">
    <source>
        <dbReference type="EMBL" id="MFD1889187.1"/>
    </source>
</evidence>
<comment type="caution">
    <text evidence="2">The sequence shown here is derived from an EMBL/GenBank/DDBJ whole genome shotgun (WGS) entry which is preliminary data.</text>
</comment>
<dbReference type="EMBL" id="JBHUFZ010000008">
    <property type="protein sequence ID" value="MFD1889187.1"/>
    <property type="molecule type" value="Genomic_DNA"/>
</dbReference>
<accession>A0ABW4RSN0</accession>
<organism evidence="2 3">
    <name type="scientific">Luteococcus peritonei</name>
    <dbReference type="NCBI Taxonomy" id="88874"/>
    <lineage>
        <taxon>Bacteria</taxon>
        <taxon>Bacillati</taxon>
        <taxon>Actinomycetota</taxon>
        <taxon>Actinomycetes</taxon>
        <taxon>Propionibacteriales</taxon>
        <taxon>Propionibacteriaceae</taxon>
        <taxon>Luteococcus</taxon>
    </lineage>
</organism>
<protein>
    <submittedName>
        <fullName evidence="2">Lactonase family protein</fullName>
    </submittedName>
</protein>
<comment type="similarity">
    <text evidence="1">Belongs to the cycloisomerase 2 family.</text>
</comment>
<dbReference type="PANTHER" id="PTHR30344:SF1">
    <property type="entry name" value="6-PHOSPHOGLUCONOLACTONASE"/>
    <property type="match status" value="1"/>
</dbReference>
<dbReference type="InterPro" id="IPR015943">
    <property type="entry name" value="WD40/YVTN_repeat-like_dom_sf"/>
</dbReference>